<feature type="transmembrane region" description="Helical" evidence="7">
    <location>
        <begin position="229"/>
        <end position="250"/>
    </location>
</feature>
<keyword evidence="5 7" id="KW-0472">Membrane</keyword>
<keyword evidence="2" id="KW-1003">Cell membrane</keyword>
<dbReference type="AlphaFoldDB" id="A0A9D2KD79"/>
<accession>A0A9D2KD79</accession>
<reference evidence="9" key="1">
    <citation type="journal article" date="2021" name="PeerJ">
        <title>Extensive microbial diversity within the chicken gut microbiome revealed by metagenomics and culture.</title>
        <authorList>
            <person name="Gilroy R."/>
            <person name="Ravi A."/>
            <person name="Getino M."/>
            <person name="Pursley I."/>
            <person name="Horton D.L."/>
            <person name="Alikhan N.F."/>
            <person name="Baker D."/>
            <person name="Gharbi K."/>
            <person name="Hall N."/>
            <person name="Watson M."/>
            <person name="Adriaenssens E.M."/>
            <person name="Foster-Nyarko E."/>
            <person name="Jarju S."/>
            <person name="Secka A."/>
            <person name="Antonio M."/>
            <person name="Oren A."/>
            <person name="Chaudhuri R.R."/>
            <person name="La Ragione R."/>
            <person name="Hildebrand F."/>
            <person name="Pallen M.J."/>
        </authorList>
    </citation>
    <scope>NUCLEOTIDE SEQUENCE</scope>
    <source>
        <strain evidence="9">ChiW4-1371</strain>
    </source>
</reference>
<name>A0A9D2KD79_9BACT</name>
<keyword evidence="4 7" id="KW-1133">Transmembrane helix</keyword>
<comment type="subcellular location">
    <subcellularLocation>
        <location evidence="1">Cell membrane</location>
        <topology evidence="1">Multi-pass membrane protein</topology>
    </subcellularLocation>
</comment>
<keyword evidence="3 7" id="KW-0812">Transmembrane</keyword>
<reference evidence="9" key="2">
    <citation type="submission" date="2021-04" db="EMBL/GenBank/DDBJ databases">
        <authorList>
            <person name="Gilroy R."/>
        </authorList>
    </citation>
    <scope>NUCLEOTIDE SEQUENCE</scope>
    <source>
        <strain evidence="9">ChiW4-1371</strain>
    </source>
</reference>
<evidence type="ECO:0000256" key="7">
    <source>
        <dbReference type="SAM" id="Phobius"/>
    </source>
</evidence>
<evidence type="ECO:0000256" key="1">
    <source>
        <dbReference type="ARBA" id="ARBA00004651"/>
    </source>
</evidence>
<gene>
    <name evidence="9" type="ORF">H9804_07390</name>
</gene>
<comment type="caution">
    <text evidence="9">The sequence shown here is derived from an EMBL/GenBank/DDBJ whole genome shotgun (WGS) entry which is preliminary data.</text>
</comment>
<protein>
    <submittedName>
        <fullName evidence="9">Threonine/serine exporter family protein</fullName>
    </submittedName>
</protein>
<dbReference type="PANTHER" id="PTHR34390:SF2">
    <property type="entry name" value="SUCCINATE TRANSPORTER SUBUNIT YJJP-RELATED"/>
    <property type="match status" value="1"/>
</dbReference>
<dbReference type="GO" id="GO:0015744">
    <property type="term" value="P:succinate transport"/>
    <property type="evidence" value="ECO:0007669"/>
    <property type="project" value="TreeGrafter"/>
</dbReference>
<evidence type="ECO:0000256" key="5">
    <source>
        <dbReference type="ARBA" id="ARBA00023136"/>
    </source>
</evidence>
<dbReference type="PANTHER" id="PTHR34390">
    <property type="entry name" value="UPF0442 PROTEIN YJJB-RELATED"/>
    <property type="match status" value="1"/>
</dbReference>
<evidence type="ECO:0000256" key="6">
    <source>
        <dbReference type="ARBA" id="ARBA00034125"/>
    </source>
</evidence>
<evidence type="ECO:0000313" key="10">
    <source>
        <dbReference type="Proteomes" id="UP000824176"/>
    </source>
</evidence>
<dbReference type="GO" id="GO:0005886">
    <property type="term" value="C:plasma membrane"/>
    <property type="evidence" value="ECO:0007669"/>
    <property type="project" value="UniProtKB-SubCell"/>
</dbReference>
<dbReference type="Pfam" id="PF06738">
    <property type="entry name" value="ThrE"/>
    <property type="match status" value="1"/>
</dbReference>
<dbReference type="Proteomes" id="UP000824176">
    <property type="component" value="Unassembled WGS sequence"/>
</dbReference>
<dbReference type="InterPro" id="IPR010619">
    <property type="entry name" value="ThrE-like_N"/>
</dbReference>
<evidence type="ECO:0000259" key="8">
    <source>
        <dbReference type="Pfam" id="PF06738"/>
    </source>
</evidence>
<feature type="transmembrane region" description="Helical" evidence="7">
    <location>
        <begin position="171"/>
        <end position="192"/>
    </location>
</feature>
<dbReference type="GO" id="GO:0022857">
    <property type="term" value="F:transmembrane transporter activity"/>
    <property type="evidence" value="ECO:0007669"/>
    <property type="project" value="InterPro"/>
</dbReference>
<evidence type="ECO:0000256" key="3">
    <source>
        <dbReference type="ARBA" id="ARBA00022692"/>
    </source>
</evidence>
<sequence length="258" mass="28456">MKTADIQELSNFLLDYAVMLMRSGANTERTVRNVIRISNSFGYDAAIAIFQRNITMTINNPNDSSKRRTSVKQQLPPHLSLSIVNDLSALSWECFDTDLSLDEVKKKYNEIVSKAHSSSFVVLIFASFAIAAFCELFGGDYASMLIVFLSTLVAFSLRLLLINLKFDVRAMIIAVSFTASFISFLIGTFLISTNTLNVAVSTSVLFLIPGVHIINSVTDILDGHLMTGIARAVSAMILVICIAIGLYATLSITRWMFL</sequence>
<feature type="transmembrane region" description="Helical" evidence="7">
    <location>
        <begin position="144"/>
        <end position="164"/>
    </location>
</feature>
<evidence type="ECO:0000256" key="2">
    <source>
        <dbReference type="ARBA" id="ARBA00022475"/>
    </source>
</evidence>
<proteinExistence type="inferred from homology"/>
<evidence type="ECO:0000256" key="4">
    <source>
        <dbReference type="ARBA" id="ARBA00022989"/>
    </source>
</evidence>
<feature type="transmembrane region" description="Helical" evidence="7">
    <location>
        <begin position="115"/>
        <end position="138"/>
    </location>
</feature>
<feature type="domain" description="Threonine/serine exporter-like N-terminal" evidence="8">
    <location>
        <begin position="12"/>
        <end position="252"/>
    </location>
</feature>
<dbReference type="EMBL" id="DXAQ01000115">
    <property type="protein sequence ID" value="HIZ89753.1"/>
    <property type="molecule type" value="Genomic_DNA"/>
</dbReference>
<comment type="similarity">
    <text evidence="6">Belongs to the ThrE exporter (TC 2.A.79) family.</text>
</comment>
<organism evidence="9 10">
    <name type="scientific">Candidatus Mucispirillum faecigallinarum</name>
    <dbReference type="NCBI Taxonomy" id="2838699"/>
    <lineage>
        <taxon>Bacteria</taxon>
        <taxon>Pseudomonadati</taxon>
        <taxon>Deferribacterota</taxon>
        <taxon>Deferribacteres</taxon>
        <taxon>Deferribacterales</taxon>
        <taxon>Mucispirillaceae</taxon>
        <taxon>Mucispirillum</taxon>
    </lineage>
</organism>
<feature type="transmembrane region" description="Helical" evidence="7">
    <location>
        <begin position="198"/>
        <end position="217"/>
    </location>
</feature>
<dbReference type="InterPro" id="IPR050539">
    <property type="entry name" value="ThrE_Dicarb/AminoAcid_Exp"/>
</dbReference>
<evidence type="ECO:0000313" key="9">
    <source>
        <dbReference type="EMBL" id="HIZ89753.1"/>
    </source>
</evidence>